<evidence type="ECO:0000313" key="2">
    <source>
        <dbReference type="Proteomes" id="UP000253958"/>
    </source>
</evidence>
<dbReference type="EMBL" id="CP031263">
    <property type="protein sequence ID" value="AXH89399.1"/>
    <property type="molecule type" value="Genomic_DNA"/>
</dbReference>
<organism evidence="1 2">
    <name type="scientific">Micromonospora aurantiaca</name>
    <name type="common">nom. illeg.</name>
    <dbReference type="NCBI Taxonomy" id="47850"/>
    <lineage>
        <taxon>Bacteria</taxon>
        <taxon>Bacillati</taxon>
        <taxon>Actinomycetota</taxon>
        <taxon>Actinomycetes</taxon>
        <taxon>Micromonosporales</taxon>
        <taxon>Micromonosporaceae</taxon>
        <taxon>Micromonospora</taxon>
    </lineage>
</organism>
<protein>
    <submittedName>
        <fullName evidence="1">Uncharacterized protein</fullName>
    </submittedName>
</protein>
<evidence type="ECO:0000313" key="1">
    <source>
        <dbReference type="EMBL" id="AXH89399.1"/>
    </source>
</evidence>
<dbReference type="AlphaFoldDB" id="A0A6N3JX06"/>
<accession>A0A6N3JX06</accession>
<proteinExistence type="predicted"/>
<sequence length="91" mass="10132">MRSVTSRESEWTEQDRAEILALGLYRSQLCPLHGGPLEECTSHEETGAQFEASRSTCRAQLALIEAQRAADDGKKPSPYAGARLWTLRKRG</sequence>
<gene>
    <name evidence="1" type="ORF">DVH21_05305</name>
</gene>
<reference evidence="1 2" key="2">
    <citation type="submission" date="2018-08" db="EMBL/GenBank/DDBJ databases">
        <title>Streptomyces kandeliansis sp. nov., an endophytic bacterium isolated from mangrove plant.</title>
        <authorList>
            <person name="Wang R."/>
        </authorList>
    </citation>
    <scope>NUCLEOTIDE SEQUENCE [LARGE SCALE GENOMIC DNA]</scope>
    <source>
        <strain evidence="2">H14(2018)</strain>
    </source>
</reference>
<dbReference type="Proteomes" id="UP000253958">
    <property type="component" value="Chromosome"/>
</dbReference>
<name>A0A6N3JX06_9ACTN</name>
<reference evidence="1 2" key="1">
    <citation type="submission" date="2018-07" db="EMBL/GenBank/DDBJ databases">
        <authorList>
            <person name="Ye Y."/>
        </authorList>
    </citation>
    <scope>NUCLEOTIDE SEQUENCE [LARGE SCALE GENOMIC DNA]</scope>
    <source>
        <strain evidence="2">H14(2018)</strain>
    </source>
</reference>